<evidence type="ECO:0000256" key="4">
    <source>
        <dbReference type="ARBA" id="ARBA00022889"/>
    </source>
</evidence>
<evidence type="ECO:0000256" key="7">
    <source>
        <dbReference type="ARBA" id="ARBA00038361"/>
    </source>
</evidence>
<dbReference type="Pfam" id="PF07686">
    <property type="entry name" value="V-set"/>
    <property type="match status" value="1"/>
</dbReference>
<dbReference type="PANTHER" id="PTHR12035:SF128">
    <property type="entry name" value="BRANCHED CHAIN KETO ACID DEHYDROGENASE E1 SUBUNIT BETA,-LIKE-RELATED"/>
    <property type="match status" value="1"/>
</dbReference>
<keyword evidence="4" id="KW-0130">Cell adhesion</keyword>
<dbReference type="InterPro" id="IPR036179">
    <property type="entry name" value="Ig-like_dom_sf"/>
</dbReference>
<reference evidence="9" key="3">
    <citation type="submission" date="2025-09" db="UniProtKB">
        <authorList>
            <consortium name="Ensembl"/>
        </authorList>
    </citation>
    <scope>IDENTIFICATION</scope>
</reference>
<evidence type="ECO:0000256" key="6">
    <source>
        <dbReference type="ARBA" id="ARBA00023136"/>
    </source>
</evidence>
<name>A0AAQ4P4U4_GASAC</name>
<keyword evidence="5" id="KW-1133">Transmembrane helix</keyword>
<dbReference type="InterPro" id="IPR003599">
    <property type="entry name" value="Ig_sub"/>
</dbReference>
<dbReference type="InterPro" id="IPR003598">
    <property type="entry name" value="Ig_sub2"/>
</dbReference>
<dbReference type="InterPro" id="IPR013106">
    <property type="entry name" value="Ig_V-set"/>
</dbReference>
<comment type="subcellular location">
    <subcellularLocation>
        <location evidence="1">Membrane</location>
        <topology evidence="1">Single-pass type I membrane protein</topology>
    </subcellularLocation>
</comment>
<feature type="domain" description="Ig-like" evidence="8">
    <location>
        <begin position="240"/>
        <end position="337"/>
    </location>
</feature>
<evidence type="ECO:0000256" key="1">
    <source>
        <dbReference type="ARBA" id="ARBA00004479"/>
    </source>
</evidence>
<organism evidence="9 10">
    <name type="scientific">Gasterosteus aculeatus aculeatus</name>
    <name type="common">three-spined stickleback</name>
    <dbReference type="NCBI Taxonomy" id="481459"/>
    <lineage>
        <taxon>Eukaryota</taxon>
        <taxon>Metazoa</taxon>
        <taxon>Chordata</taxon>
        <taxon>Craniata</taxon>
        <taxon>Vertebrata</taxon>
        <taxon>Euteleostomi</taxon>
        <taxon>Actinopterygii</taxon>
        <taxon>Neopterygii</taxon>
        <taxon>Teleostei</taxon>
        <taxon>Neoteleostei</taxon>
        <taxon>Acanthomorphata</taxon>
        <taxon>Eupercaria</taxon>
        <taxon>Perciformes</taxon>
        <taxon>Cottioidei</taxon>
        <taxon>Gasterosteales</taxon>
        <taxon>Gasterosteidae</taxon>
        <taxon>Gasterosteus</taxon>
    </lineage>
</organism>
<keyword evidence="2" id="KW-0812">Transmembrane</keyword>
<dbReference type="SUPFAM" id="SSF48726">
    <property type="entry name" value="Immunoglobulin"/>
    <property type="match status" value="4"/>
</dbReference>
<dbReference type="GO" id="GO:0007155">
    <property type="term" value="P:cell adhesion"/>
    <property type="evidence" value="ECO:0007669"/>
    <property type="project" value="UniProtKB-KW"/>
</dbReference>
<keyword evidence="10" id="KW-1185">Reference proteome</keyword>
<dbReference type="GO" id="GO:0033691">
    <property type="term" value="F:sialic acid binding"/>
    <property type="evidence" value="ECO:0007669"/>
    <property type="project" value="TreeGrafter"/>
</dbReference>
<reference evidence="9" key="2">
    <citation type="submission" date="2025-08" db="UniProtKB">
        <authorList>
            <consortium name="Ensembl"/>
        </authorList>
    </citation>
    <scope>IDENTIFICATION</scope>
</reference>
<dbReference type="SMART" id="SM00408">
    <property type="entry name" value="IGc2"/>
    <property type="match status" value="2"/>
</dbReference>
<feature type="domain" description="Ig-like" evidence="8">
    <location>
        <begin position="153"/>
        <end position="237"/>
    </location>
</feature>
<evidence type="ECO:0000313" key="10">
    <source>
        <dbReference type="Proteomes" id="UP000007635"/>
    </source>
</evidence>
<accession>A0AAQ4P4U4</accession>
<dbReference type="Proteomes" id="UP000007635">
    <property type="component" value="Chromosome XX"/>
</dbReference>
<dbReference type="AlphaFoldDB" id="A0AAQ4P4U4"/>
<dbReference type="Pfam" id="PF13895">
    <property type="entry name" value="Ig_2"/>
    <property type="match status" value="1"/>
</dbReference>
<dbReference type="PANTHER" id="PTHR12035">
    <property type="entry name" value="SIALIC ACID BINDING IMMUNOGLOBULIN-LIKE LECTIN"/>
    <property type="match status" value="1"/>
</dbReference>
<keyword evidence="3" id="KW-0430">Lectin</keyword>
<dbReference type="InterPro" id="IPR051036">
    <property type="entry name" value="SIGLEC"/>
</dbReference>
<evidence type="ECO:0000259" key="8">
    <source>
        <dbReference type="PROSITE" id="PS50835"/>
    </source>
</evidence>
<keyword evidence="6" id="KW-0472">Membrane</keyword>
<feature type="domain" description="Ig-like" evidence="8">
    <location>
        <begin position="342"/>
        <end position="429"/>
    </location>
</feature>
<dbReference type="InterPro" id="IPR013783">
    <property type="entry name" value="Ig-like_fold"/>
</dbReference>
<dbReference type="GO" id="GO:0005886">
    <property type="term" value="C:plasma membrane"/>
    <property type="evidence" value="ECO:0007669"/>
    <property type="project" value="TreeGrafter"/>
</dbReference>
<sequence>TVSFSLFSSPVWKEEPCKDGSCVTFSEGEIKAEAGLCVVIPCSFKTSNSKQLVFYKCEPSKQECANSEVIFHSNANHTKTQPRFVGRVSLLQPDLSLKNCSIIINDLTESDSGSYWLRLLDVNKKTRHSSSKVNIAVKVLSLTALPSGLTQKPTVGIPPLTEGQQTTLSCTAPGLCSGSDPEITWTWRGAGEKDSHISATITAVKTEHLTSVTQRRSSTLTFNPSAEHHGTNVTCKVRFPNYVTTEETVTLNFSFLLICGNTAVKEGDVLRLTCSGDSFPPSRVTWTKLPIKNVLHNVSGAATLLISNVTAECSGQYVCTAEQRITNVTTAAEVTVTKPTNPQSMMSSDQQDGSSVPVKEGDVLRLTCSGDSFPPSRVTWTKLPIKNVLHNVSGAATLLISNVTAECSGQYVCTAEQRITNVTTAAEVTYIWAQRSVLTCITIVFLQFLSLKKTFLIISLPYR</sequence>
<dbReference type="GO" id="GO:0030246">
    <property type="term" value="F:carbohydrate binding"/>
    <property type="evidence" value="ECO:0007669"/>
    <property type="project" value="UniProtKB-KW"/>
</dbReference>
<evidence type="ECO:0000256" key="2">
    <source>
        <dbReference type="ARBA" id="ARBA00022692"/>
    </source>
</evidence>
<evidence type="ECO:0000256" key="3">
    <source>
        <dbReference type="ARBA" id="ARBA00022734"/>
    </source>
</evidence>
<dbReference type="InterPro" id="IPR007110">
    <property type="entry name" value="Ig-like_dom"/>
</dbReference>
<dbReference type="GeneTree" id="ENSGT01150000286924"/>
<evidence type="ECO:0000313" key="9">
    <source>
        <dbReference type="Ensembl" id="ENSGACP00000033603.1"/>
    </source>
</evidence>
<dbReference type="Ensembl" id="ENSGACT00000082493.1">
    <property type="protein sequence ID" value="ENSGACP00000033603.1"/>
    <property type="gene ID" value="ENSGACG00000034901.1"/>
</dbReference>
<evidence type="ECO:0000256" key="5">
    <source>
        <dbReference type="ARBA" id="ARBA00022989"/>
    </source>
</evidence>
<dbReference type="Gene3D" id="2.60.40.10">
    <property type="entry name" value="Immunoglobulins"/>
    <property type="match status" value="4"/>
</dbReference>
<proteinExistence type="inferred from homology"/>
<protein>
    <recommendedName>
        <fullName evidence="8">Ig-like domain-containing protein</fullName>
    </recommendedName>
</protein>
<reference evidence="9 10" key="1">
    <citation type="journal article" date="2021" name="G3 (Bethesda)">
        <title>Improved contiguity of the threespine stickleback genome using long-read sequencing.</title>
        <authorList>
            <person name="Nath S."/>
            <person name="Shaw D.E."/>
            <person name="White M.A."/>
        </authorList>
    </citation>
    <scope>NUCLEOTIDE SEQUENCE [LARGE SCALE GENOMIC DNA]</scope>
    <source>
        <strain evidence="9 10">Lake Benthic</strain>
    </source>
</reference>
<dbReference type="SMART" id="SM00409">
    <property type="entry name" value="IG"/>
    <property type="match status" value="4"/>
</dbReference>
<dbReference type="PROSITE" id="PS50835">
    <property type="entry name" value="IG_LIKE"/>
    <property type="match status" value="3"/>
</dbReference>
<comment type="similarity">
    <text evidence="7">Belongs to the immunoglobulin superfamily. SIGLEC (sialic acid binding Ig-like lectin) family.</text>
</comment>
<dbReference type="Pfam" id="PF13927">
    <property type="entry name" value="Ig_3"/>
    <property type="match status" value="2"/>
</dbReference>